<proteinExistence type="predicted"/>
<sequence>MSEPKFTGVWIPAGVFQHTTISITAKVVYGVVEALDNDDGCFASNAYLSRHLGLGERQVRNILQELDEANLITRVEVDGRRVIRTVEKTAIVKALGEANNCLGGRKNIATGGGKKLPTYNKEDNKGDKDTGKELGWIVCLPFGSDAFIASWKSWVVYRKEMKKKLTDSSVTAQFKEFVLWGEAKSIASIEQSIKQGWQGLFEPKQVFGKGNTNVLTARDHEAF</sequence>
<organism evidence="1">
    <name type="scientific">uncultured Caudovirales phage</name>
    <dbReference type="NCBI Taxonomy" id="2100421"/>
    <lineage>
        <taxon>Viruses</taxon>
        <taxon>Duplodnaviria</taxon>
        <taxon>Heunggongvirae</taxon>
        <taxon>Uroviricota</taxon>
        <taxon>Caudoviricetes</taxon>
        <taxon>Peduoviridae</taxon>
        <taxon>Maltschvirus</taxon>
        <taxon>Maltschvirus maltsch</taxon>
    </lineage>
</organism>
<dbReference type="EMBL" id="LR797097">
    <property type="protein sequence ID" value="CAB4186687.1"/>
    <property type="molecule type" value="Genomic_DNA"/>
</dbReference>
<dbReference type="Pfam" id="PF13730">
    <property type="entry name" value="HTH_36"/>
    <property type="match status" value="1"/>
</dbReference>
<gene>
    <name evidence="1" type="ORF">UFOVP1151_51</name>
</gene>
<name>A0A6J5QW01_9CAUD</name>
<accession>A0A6J5QW01</accession>
<protein>
    <submittedName>
        <fullName evidence="1">Helix-turn-helix domain containing protein</fullName>
    </submittedName>
</protein>
<evidence type="ECO:0000313" key="1">
    <source>
        <dbReference type="EMBL" id="CAB4186687.1"/>
    </source>
</evidence>
<reference evidence="1" key="1">
    <citation type="submission" date="2020-05" db="EMBL/GenBank/DDBJ databases">
        <authorList>
            <person name="Chiriac C."/>
            <person name="Salcher M."/>
            <person name="Ghai R."/>
            <person name="Kavagutti S V."/>
        </authorList>
    </citation>
    <scope>NUCLEOTIDE SEQUENCE</scope>
</reference>